<accession>A0A0F3NEZ5</accession>
<reference evidence="1 2" key="1">
    <citation type="submission" date="2015-01" db="EMBL/GenBank/DDBJ databases">
        <title>Genome Sequencing of Rickettsiales.</title>
        <authorList>
            <person name="Daugherty S.C."/>
            <person name="Su Q."/>
            <person name="Abolude K."/>
            <person name="Beier-Sexton M."/>
            <person name="Carlyon J.A."/>
            <person name="Carter R."/>
            <person name="Day N.P."/>
            <person name="Dumler S.J."/>
            <person name="Dyachenko V."/>
            <person name="Godinez A."/>
            <person name="Kurtti T.J."/>
            <person name="Lichay M."/>
            <person name="Mullins K.E."/>
            <person name="Ott S."/>
            <person name="Pappas-Brown V."/>
            <person name="Paris D.H."/>
            <person name="Patel P."/>
            <person name="Richards A.L."/>
            <person name="Sadzewicz L."/>
            <person name="Sears K."/>
            <person name="Seidman D."/>
            <person name="Sengamalay N."/>
            <person name="Stenos J."/>
            <person name="Tallon L.J."/>
            <person name="Vincent G."/>
            <person name="Fraser C.M."/>
            <person name="Munderloh U."/>
            <person name="Dunning-Hotopp J.C."/>
        </authorList>
    </citation>
    <scope>NUCLEOTIDE SEQUENCE [LARGE SCALE GENOMIC DNA]</scope>
    <source>
        <strain evidence="1 2">ApNP</strain>
    </source>
</reference>
<gene>
    <name evidence="1" type="ORF">APHNP_0092</name>
</gene>
<organism evidence="1 2">
    <name type="scientific">Anaplasma phagocytophilum str. ApNP</name>
    <dbReference type="NCBI Taxonomy" id="1359153"/>
    <lineage>
        <taxon>Bacteria</taxon>
        <taxon>Pseudomonadati</taxon>
        <taxon>Pseudomonadota</taxon>
        <taxon>Alphaproteobacteria</taxon>
        <taxon>Rickettsiales</taxon>
        <taxon>Anaplasmataceae</taxon>
        <taxon>Anaplasma</taxon>
        <taxon>phagocytophilum group</taxon>
    </lineage>
</organism>
<sequence>MADAQLLLESIDVRLLPNPMLHGELLDCTREILLGIGSLCIRLQCAGNPEYSVPAEFDCAHPNEGGFPSIKFAADEYLQRITTTKTRRWPWKTSQINNC</sequence>
<dbReference type="AlphaFoldDB" id="A0A0F3NEZ5"/>
<name>A0A0F3NEZ5_ANAPH</name>
<comment type="caution">
    <text evidence="1">The sequence shown here is derived from an EMBL/GenBank/DDBJ whole genome shotgun (WGS) entry which is preliminary data.</text>
</comment>
<evidence type="ECO:0000313" key="1">
    <source>
        <dbReference type="EMBL" id="KJV66331.1"/>
    </source>
</evidence>
<dbReference type="EMBL" id="LANW01000001">
    <property type="protein sequence ID" value="KJV66331.1"/>
    <property type="molecule type" value="Genomic_DNA"/>
</dbReference>
<protein>
    <submittedName>
        <fullName evidence="1">Uncharacterized protein</fullName>
    </submittedName>
</protein>
<proteinExistence type="predicted"/>
<dbReference type="PATRIC" id="fig|1359153.3.peg.98"/>
<dbReference type="Proteomes" id="UP000033385">
    <property type="component" value="Unassembled WGS sequence"/>
</dbReference>
<evidence type="ECO:0000313" key="2">
    <source>
        <dbReference type="Proteomes" id="UP000033385"/>
    </source>
</evidence>